<comment type="cofactor">
    <cofactor evidence="1">
        <name>FAD</name>
        <dbReference type="ChEBI" id="CHEBI:57692"/>
    </cofactor>
</comment>
<dbReference type="FunFam" id="1.10.45.10:FF:000001">
    <property type="entry name" value="D-lactate dehydrogenase mitochondrial"/>
    <property type="match status" value="1"/>
</dbReference>
<protein>
    <submittedName>
        <fullName evidence="6">D-2-hydroxyglutarate dehydrogenase</fullName>
        <ecNumber evidence="6">1.1.99.2</ecNumber>
    </submittedName>
</protein>
<sequence>MRSKLPAAFLAAAKTLLGPKGWSQAPDKLAPCLQEWRGRWHGHTQLLALPDNSQTVAKLVELCARHQVAITPQGGNTGLVGGQIPQGELLLSTQKLNQICTVDKASMSLTASAGITLQQAANAARQAGLLFALDLASGGSATIGGAISTNAGGMGVLRYGNMREQVLGLEVVGASGQIWDGLSALRKDNTGYDLKQVFIGAEGTLGIVTAASLRLFARPKARLVAWCALDSAKNALALLGLLREQSGDQICKFELVSSFALSLALKQMPDAHPPLRQSHNWHVLVEFGLHDATSGPEQMNVALEAAMTAGLVQDVVIASSQSQANALHGLRENISAAQKGQGAVIKHDISLPLATIPEFLQTAERAICQHVPHTRICAFGHLGDGNLHYNLLQPVQMQAQAFEDNREDLTQLVYDLVAKRAGSFSAEHGIGIAKKAELHRYKSATERRMMQQIKQALDPDNRMNPRLLF</sequence>
<dbReference type="Gene3D" id="1.10.45.10">
    <property type="entry name" value="Vanillyl-alcohol Oxidase, Chain A, domain 4"/>
    <property type="match status" value="1"/>
</dbReference>
<feature type="domain" description="FAD-binding PCMH-type" evidence="5">
    <location>
        <begin position="40"/>
        <end position="218"/>
    </location>
</feature>
<dbReference type="InterPro" id="IPR016164">
    <property type="entry name" value="FAD-linked_Oxase-like_C"/>
</dbReference>
<keyword evidence="3" id="KW-0285">Flavoprotein</keyword>
<evidence type="ECO:0000256" key="2">
    <source>
        <dbReference type="ARBA" id="ARBA00008000"/>
    </source>
</evidence>
<organism evidence="6">
    <name type="scientific">hydrothermal vent metagenome</name>
    <dbReference type="NCBI Taxonomy" id="652676"/>
    <lineage>
        <taxon>unclassified sequences</taxon>
        <taxon>metagenomes</taxon>
        <taxon>ecological metagenomes</taxon>
    </lineage>
</organism>
<evidence type="ECO:0000256" key="3">
    <source>
        <dbReference type="ARBA" id="ARBA00022630"/>
    </source>
</evidence>
<dbReference type="SUPFAM" id="SSF56176">
    <property type="entry name" value="FAD-binding/transporter-associated domain-like"/>
    <property type="match status" value="1"/>
</dbReference>
<evidence type="ECO:0000313" key="6">
    <source>
        <dbReference type="EMBL" id="VAV88578.1"/>
    </source>
</evidence>
<keyword evidence="6" id="KW-0560">Oxidoreductase</keyword>
<evidence type="ECO:0000256" key="1">
    <source>
        <dbReference type="ARBA" id="ARBA00001974"/>
    </source>
</evidence>
<comment type="similarity">
    <text evidence="2">Belongs to the FAD-binding oxidoreductase/transferase type 4 family.</text>
</comment>
<dbReference type="InterPro" id="IPR016169">
    <property type="entry name" value="FAD-bd_PCMH_sub2"/>
</dbReference>
<dbReference type="PANTHER" id="PTHR43716:SF2">
    <property type="entry name" value="BLL6224 PROTEIN"/>
    <property type="match status" value="1"/>
</dbReference>
<dbReference type="PROSITE" id="PS51387">
    <property type="entry name" value="FAD_PCMH"/>
    <property type="match status" value="1"/>
</dbReference>
<keyword evidence="4" id="KW-0274">FAD</keyword>
<dbReference type="SUPFAM" id="SSF55103">
    <property type="entry name" value="FAD-linked oxidases, C-terminal domain"/>
    <property type="match status" value="1"/>
</dbReference>
<dbReference type="GO" id="GO:0022904">
    <property type="term" value="P:respiratory electron transport chain"/>
    <property type="evidence" value="ECO:0007669"/>
    <property type="project" value="TreeGrafter"/>
</dbReference>
<reference evidence="6" key="1">
    <citation type="submission" date="2018-06" db="EMBL/GenBank/DDBJ databases">
        <authorList>
            <person name="Zhirakovskaya E."/>
        </authorList>
    </citation>
    <scope>NUCLEOTIDE SEQUENCE</scope>
</reference>
<dbReference type="PANTHER" id="PTHR43716">
    <property type="entry name" value="D-2-HYDROXYGLUTARATE DEHYDROGENASE, MITOCHONDRIAL"/>
    <property type="match status" value="1"/>
</dbReference>
<dbReference type="EMBL" id="UOEE01000070">
    <property type="protein sequence ID" value="VAV88578.1"/>
    <property type="molecule type" value="Genomic_DNA"/>
</dbReference>
<dbReference type="Gene3D" id="3.30.43.10">
    <property type="entry name" value="Uridine Diphospho-n-acetylenolpyruvylglucosamine Reductase, domain 2"/>
    <property type="match status" value="1"/>
</dbReference>
<name>A0A3B0RK00_9ZZZZ</name>
<dbReference type="Pfam" id="PF02913">
    <property type="entry name" value="FAD-oxidase_C"/>
    <property type="match status" value="1"/>
</dbReference>
<gene>
    <name evidence="6" type="ORF">MNBD_ALPHA06-1043</name>
</gene>
<dbReference type="Gene3D" id="3.30.70.2190">
    <property type="match status" value="1"/>
</dbReference>
<evidence type="ECO:0000259" key="5">
    <source>
        <dbReference type="PROSITE" id="PS51387"/>
    </source>
</evidence>
<dbReference type="InterPro" id="IPR016171">
    <property type="entry name" value="Vanillyl_alc_oxidase_C-sub2"/>
</dbReference>
<proteinExistence type="inferred from homology"/>
<dbReference type="InterPro" id="IPR004113">
    <property type="entry name" value="FAD-bd_oxidored_4_C"/>
</dbReference>
<dbReference type="AlphaFoldDB" id="A0A3B0RK00"/>
<dbReference type="InterPro" id="IPR016167">
    <property type="entry name" value="FAD-bd_PCMH_sub1"/>
</dbReference>
<dbReference type="EC" id="1.1.99.2" evidence="6"/>
<dbReference type="GO" id="GO:0047545">
    <property type="term" value="F:(S)-2-hydroxyglutarate dehydrogenase activity"/>
    <property type="evidence" value="ECO:0007669"/>
    <property type="project" value="UniProtKB-EC"/>
</dbReference>
<dbReference type="Gene3D" id="3.30.465.10">
    <property type="match status" value="1"/>
</dbReference>
<dbReference type="InterPro" id="IPR051264">
    <property type="entry name" value="FAD-oxidored/transferase_4"/>
</dbReference>
<dbReference type="Pfam" id="PF01565">
    <property type="entry name" value="FAD_binding_4"/>
    <property type="match status" value="1"/>
</dbReference>
<accession>A0A3B0RK00</accession>
<dbReference type="InterPro" id="IPR036318">
    <property type="entry name" value="FAD-bd_PCMH-like_sf"/>
</dbReference>
<evidence type="ECO:0000256" key="4">
    <source>
        <dbReference type="ARBA" id="ARBA00022827"/>
    </source>
</evidence>
<dbReference type="InterPro" id="IPR016166">
    <property type="entry name" value="FAD-bd_PCMH"/>
</dbReference>
<dbReference type="GO" id="GO:0071949">
    <property type="term" value="F:FAD binding"/>
    <property type="evidence" value="ECO:0007669"/>
    <property type="project" value="InterPro"/>
</dbReference>
<dbReference type="Gene3D" id="3.30.70.2740">
    <property type="match status" value="1"/>
</dbReference>
<dbReference type="InterPro" id="IPR006094">
    <property type="entry name" value="Oxid_FAD_bind_N"/>
</dbReference>